<organism evidence="3">
    <name type="scientific">Anopheles funestus</name>
    <name type="common">African malaria mosquito</name>
    <dbReference type="NCBI Taxonomy" id="62324"/>
    <lineage>
        <taxon>Eukaryota</taxon>
        <taxon>Metazoa</taxon>
        <taxon>Ecdysozoa</taxon>
        <taxon>Arthropoda</taxon>
        <taxon>Hexapoda</taxon>
        <taxon>Insecta</taxon>
        <taxon>Pterygota</taxon>
        <taxon>Neoptera</taxon>
        <taxon>Endopterygota</taxon>
        <taxon>Diptera</taxon>
        <taxon>Nematocera</taxon>
        <taxon>Culicoidea</taxon>
        <taxon>Culicidae</taxon>
        <taxon>Anophelinae</taxon>
        <taxon>Anopheles</taxon>
    </lineage>
</organism>
<name>A0A182RQR9_ANOFN</name>
<dbReference type="Pfam" id="PF03372">
    <property type="entry name" value="Exo_endo_phos"/>
    <property type="match status" value="1"/>
</dbReference>
<dbReference type="PANTHER" id="PTHR19446">
    <property type="entry name" value="REVERSE TRANSCRIPTASES"/>
    <property type="match status" value="1"/>
</dbReference>
<dbReference type="InterPro" id="IPR005135">
    <property type="entry name" value="Endo/exonuclease/phosphatase"/>
</dbReference>
<dbReference type="InterPro" id="IPR000477">
    <property type="entry name" value="RT_dom"/>
</dbReference>
<dbReference type="Gene3D" id="3.60.10.10">
    <property type="entry name" value="Endonuclease/exonuclease/phosphatase"/>
    <property type="match status" value="1"/>
</dbReference>
<proteinExistence type="predicted"/>
<accession>A0A182RQR9</accession>
<evidence type="ECO:0000259" key="2">
    <source>
        <dbReference type="Pfam" id="PF03372"/>
    </source>
</evidence>
<evidence type="ECO:0008006" key="4">
    <source>
        <dbReference type="Google" id="ProtNLM"/>
    </source>
</evidence>
<dbReference type="GO" id="GO:0071897">
    <property type="term" value="P:DNA biosynthetic process"/>
    <property type="evidence" value="ECO:0007669"/>
    <property type="project" value="UniProtKB-ARBA"/>
</dbReference>
<dbReference type="GO" id="GO:0003824">
    <property type="term" value="F:catalytic activity"/>
    <property type="evidence" value="ECO:0007669"/>
    <property type="project" value="InterPro"/>
</dbReference>
<protein>
    <recommendedName>
        <fullName evidence="4">Reverse transcriptase domain-containing protein</fullName>
    </recommendedName>
</protein>
<dbReference type="SUPFAM" id="SSF56219">
    <property type="entry name" value="DNase I-like"/>
    <property type="match status" value="1"/>
</dbReference>
<feature type="domain" description="Endonuclease/exonuclease/phosphatase" evidence="2">
    <location>
        <begin position="13"/>
        <end position="219"/>
    </location>
</feature>
<feature type="domain" description="Reverse transcriptase" evidence="1">
    <location>
        <begin position="503"/>
        <end position="608"/>
    </location>
</feature>
<dbReference type="VEuPathDB" id="VectorBase:AFUN008611"/>
<dbReference type="SUPFAM" id="SSF56672">
    <property type="entry name" value="DNA/RNA polymerases"/>
    <property type="match status" value="1"/>
</dbReference>
<dbReference type="EnsemblMetazoa" id="AFUN008611-RA">
    <property type="protein sequence ID" value="AFUN008611-PA"/>
    <property type="gene ID" value="AFUN008611"/>
</dbReference>
<dbReference type="InterPro" id="IPR036691">
    <property type="entry name" value="Endo/exonu/phosph_ase_sf"/>
</dbReference>
<dbReference type="STRING" id="62324.A0A182RQR9"/>
<dbReference type="AlphaFoldDB" id="A0A182RQR9"/>
<dbReference type="InterPro" id="IPR043502">
    <property type="entry name" value="DNA/RNA_pol_sf"/>
</dbReference>
<evidence type="ECO:0000259" key="1">
    <source>
        <dbReference type="Pfam" id="PF00078"/>
    </source>
</evidence>
<sequence length="978" mass="114450">MSANANSLSVRIATLNINNIINKTKLDSLQNTIRILDIDIICLQEIKNKEFEIHGFDTYTNVDDRQRGTAISIKKGIQHSHVEKSLDGRLITVMINNKVKLVNLYAPSGTQNRQNRENFFKFTLAYYLRHSPEHMIIAGDFNCVINANDATGSASLSPCLKQAVQHLNVEDTWMILNNQIDYTYITSNTASRIDRIYITKNLRQHLRTTNIHSVAVSDHRAYVIRIAIPNETPNNINRRQKLWSLRKHLFTTENLEQFRIHWTKWTRQRKNYRSWLCWWLECAKPNIKRFFKWKNNEYYKVFNHKYNLLLSNLNQSYNNLLQNPLELANINRIKAEVLNLQKKFTENFIKTSSSYISGEHISTFHLNERAKRRTDITKLKTENDEIIETQHEIQKHIEDHFKKLFSAETLPNNEYFSSAIIIPMDCDINKNSMNEISTEEIYLALKHSNNNRSPGIDGLPKEFFEYTFDVIHKELNLVMNDIILKPIPDKLTEGIIVLTKKNNHEESNIDSFRPISLLNTDYKLYNRIIKQRITNIIEAHKIIPSCQKCCNNDMNIFQALLSVKDKIMELKQGNKTGKLISFDLSKAFDRVNHNFLYSTMENFGFNPDLVGNIRIKLNPNKSQALDIGLISNNTRLKIPWLHTTDKIKLLGIIFTNSMRLTMKLNWDVTTHKFAHIIWQHKNRDLTLNQKAILCNTFITSKLWFVGSIISVSSYHLGKILKLLNIFMRPKKNLRFSLNQLTLPKAQGGLNLLNPRLKLKTLLINRHWIERDFMPYAKTFIENTGNPPYLLNIPSTYPCIKQIANEIAYIPLSYKQEPSAKKIYRIAHEQLPLPTVVIKEPNLKWSRIWRNINNNTLSSSERSTYYALVNNKIPYKEKLHEWKIVNNPRCDLCGKIETLRHKIKECHRIEPLYIMMMKIMNENNLHCPSLEELLRPTLQGVNKLKRIATMKIFIRYIELVTSQSASLHMSLDTLRLYLV</sequence>
<dbReference type="CDD" id="cd09076">
    <property type="entry name" value="L1-EN"/>
    <property type="match status" value="1"/>
</dbReference>
<reference evidence="3" key="1">
    <citation type="submission" date="2020-05" db="UniProtKB">
        <authorList>
            <consortium name="EnsemblMetazoa"/>
        </authorList>
    </citation>
    <scope>IDENTIFICATION</scope>
    <source>
        <strain evidence="3">FUMOZ</strain>
    </source>
</reference>
<dbReference type="Pfam" id="PF00078">
    <property type="entry name" value="RVT_1"/>
    <property type="match status" value="1"/>
</dbReference>
<evidence type="ECO:0000313" key="3">
    <source>
        <dbReference type="EnsemblMetazoa" id="AFUN008611-PA"/>
    </source>
</evidence>